<gene>
    <name evidence="1" type="ORF">BJA5080_02351</name>
</gene>
<dbReference type="Pfam" id="PF05930">
    <property type="entry name" value="Phage_AlpA"/>
    <property type="match status" value="1"/>
</dbReference>
<protein>
    <submittedName>
        <fullName evidence="1">Putative transcriptional regulator</fullName>
    </submittedName>
</protein>
<sequence>MADRFLSVKQVLDSVCLSKTELYDRIRAGTFPRSVPLGPRKVVFLQSQIDAWMQAQVEAAASGLSARSEKARRAVAARRDRKEVPRRQI</sequence>
<dbReference type="EMBL" id="ADOU02000007">
    <property type="protein sequence ID" value="KGJ65706.1"/>
    <property type="molecule type" value="Genomic_DNA"/>
</dbReference>
<organism evidence="1 2">
    <name type="scientific">Bradyrhizobium diazoefficiens SEMIA 5080</name>
    <dbReference type="NCBI Taxonomy" id="754504"/>
    <lineage>
        <taxon>Bacteria</taxon>
        <taxon>Pseudomonadati</taxon>
        <taxon>Pseudomonadota</taxon>
        <taxon>Alphaproteobacteria</taxon>
        <taxon>Hyphomicrobiales</taxon>
        <taxon>Nitrobacteraceae</taxon>
        <taxon>Bradyrhizobium</taxon>
    </lineage>
</organism>
<evidence type="ECO:0000313" key="2">
    <source>
        <dbReference type="Proteomes" id="UP000024900"/>
    </source>
</evidence>
<evidence type="ECO:0000313" key="1">
    <source>
        <dbReference type="EMBL" id="KGJ65706.1"/>
    </source>
</evidence>
<dbReference type="PANTHER" id="PTHR36154:SF1">
    <property type="entry name" value="DNA-BINDING TRANSCRIPTIONAL ACTIVATOR ALPA"/>
    <property type="match status" value="1"/>
</dbReference>
<accession>A0A837C8T8</accession>
<dbReference type="RefSeq" id="WP_039186616.1">
    <property type="nucleotide sequence ID" value="NZ_ADOU02000007.1"/>
</dbReference>
<reference evidence="1 2" key="1">
    <citation type="journal article" date="2014" name="BMC Genomics">
        <title>Comparative genomics of Bradyrhizobium japonicum CPAC 15 and Bradyrhizobium diazoefficiens CPAC 7: elite model strains for understanding symbiotic performance with soybean.</title>
        <authorList>
            <person name="Siqueira A.F."/>
            <person name="Ormeno-Orrillo E."/>
            <person name="Souza R.C."/>
            <person name="Rodrigues E.P."/>
            <person name="Almeida L.G."/>
            <person name="Barcellos F.G."/>
            <person name="Batista J.S."/>
            <person name="Nakatami A.S."/>
            <person name="Martinez-Romero E."/>
            <person name="Vasconcelos A.T."/>
            <person name="Hungria M."/>
        </authorList>
    </citation>
    <scope>NUCLEOTIDE SEQUENCE [LARGE SCALE GENOMIC DNA]</scope>
    <source>
        <strain evidence="1 2">SEMIA 5080</strain>
    </source>
</reference>
<dbReference type="PANTHER" id="PTHR36154">
    <property type="entry name" value="DNA-BINDING TRANSCRIPTIONAL ACTIVATOR ALPA"/>
    <property type="match status" value="1"/>
</dbReference>
<dbReference type="InterPro" id="IPR010260">
    <property type="entry name" value="AlpA"/>
</dbReference>
<name>A0A837C8T8_9BRAD</name>
<comment type="caution">
    <text evidence="1">The sequence shown here is derived from an EMBL/GenBank/DDBJ whole genome shotgun (WGS) entry which is preliminary data.</text>
</comment>
<dbReference type="InterPro" id="IPR052931">
    <property type="entry name" value="Prophage_regulatory_activator"/>
</dbReference>
<dbReference type="AlphaFoldDB" id="A0A837C8T8"/>
<proteinExistence type="predicted"/>
<dbReference type="Proteomes" id="UP000024900">
    <property type="component" value="Unassembled WGS sequence"/>
</dbReference>
<dbReference type="Gene3D" id="1.10.238.160">
    <property type="match status" value="1"/>
</dbReference>